<name>A0AA40FP68_9HYME</name>
<evidence type="ECO:0000313" key="2">
    <source>
        <dbReference type="EMBL" id="KAK1122811.1"/>
    </source>
</evidence>
<comment type="caution">
    <text evidence="2">The sequence shown here is derived from an EMBL/GenBank/DDBJ whole genome shotgun (WGS) entry which is preliminary data.</text>
</comment>
<keyword evidence="3" id="KW-1185">Reference proteome</keyword>
<sequence>MTNDIKTDERGWKSQAVFLAGDDTWLTGGTRPPHSPPRVPRPRWTQSADPQSATGSRTACTWSPTWPLPPWIAINRPINGSPISIELPPFSPEDLAVKRDCDRG</sequence>
<evidence type="ECO:0000313" key="3">
    <source>
        <dbReference type="Proteomes" id="UP001177670"/>
    </source>
</evidence>
<dbReference type="EMBL" id="JAHYIQ010000022">
    <property type="protein sequence ID" value="KAK1122811.1"/>
    <property type="molecule type" value="Genomic_DNA"/>
</dbReference>
<proteinExistence type="predicted"/>
<feature type="compositionally biased region" description="Polar residues" evidence="1">
    <location>
        <begin position="44"/>
        <end position="62"/>
    </location>
</feature>
<evidence type="ECO:0000256" key="1">
    <source>
        <dbReference type="SAM" id="MobiDB-lite"/>
    </source>
</evidence>
<protein>
    <submittedName>
        <fullName evidence="2">Uncharacterized protein</fullName>
    </submittedName>
</protein>
<organism evidence="2 3">
    <name type="scientific">Melipona bicolor</name>
    <dbReference type="NCBI Taxonomy" id="60889"/>
    <lineage>
        <taxon>Eukaryota</taxon>
        <taxon>Metazoa</taxon>
        <taxon>Ecdysozoa</taxon>
        <taxon>Arthropoda</taxon>
        <taxon>Hexapoda</taxon>
        <taxon>Insecta</taxon>
        <taxon>Pterygota</taxon>
        <taxon>Neoptera</taxon>
        <taxon>Endopterygota</taxon>
        <taxon>Hymenoptera</taxon>
        <taxon>Apocrita</taxon>
        <taxon>Aculeata</taxon>
        <taxon>Apoidea</taxon>
        <taxon>Anthophila</taxon>
        <taxon>Apidae</taxon>
        <taxon>Melipona</taxon>
    </lineage>
</organism>
<reference evidence="2" key="1">
    <citation type="submission" date="2021-10" db="EMBL/GenBank/DDBJ databases">
        <title>Melipona bicolor Genome sequencing and assembly.</title>
        <authorList>
            <person name="Araujo N.S."/>
            <person name="Arias M.C."/>
        </authorList>
    </citation>
    <scope>NUCLEOTIDE SEQUENCE</scope>
    <source>
        <strain evidence="2">USP_2M_L1-L4_2017</strain>
        <tissue evidence="2">Whole body</tissue>
    </source>
</reference>
<feature type="region of interest" description="Disordered" evidence="1">
    <location>
        <begin position="23"/>
        <end position="62"/>
    </location>
</feature>
<accession>A0AA40FP68</accession>
<dbReference type="Proteomes" id="UP001177670">
    <property type="component" value="Unassembled WGS sequence"/>
</dbReference>
<gene>
    <name evidence="2" type="ORF">K0M31_009253</name>
</gene>
<dbReference type="AlphaFoldDB" id="A0AA40FP68"/>